<feature type="domain" description="FAD/NAD(P)-binding" evidence="18">
    <location>
        <begin position="5"/>
        <end position="347"/>
    </location>
</feature>
<dbReference type="InterPro" id="IPR012999">
    <property type="entry name" value="Pyr_OxRdtase_I_AS"/>
</dbReference>
<dbReference type="InterPro" id="IPR016156">
    <property type="entry name" value="FAD/NAD-linked_Rdtase_dimer_sf"/>
</dbReference>
<dbReference type="InterPro" id="IPR001100">
    <property type="entry name" value="Pyr_nuc-diS_OxRdtase"/>
</dbReference>
<keyword evidence="7 14" id="KW-0274">FAD</keyword>
<accession>A0A5B0VRI4</accession>
<sequence>MAENYDVIIIGSGPGGYVAAVRAGQLGLKTAIVEREHLGGICLNWGCIPTKALLRSAEILDHSNHLKDYGLVLEGKVSADVKAVVARSRGVSARLNQGVGFLMKKNKIDVIWGEAKITKASTGAQPGEIVVGKSAKPVVEPQHPVPKNVKGEGTYTAKHIIVATGARPRALPGIEPDGKLIWTYFEALKPDFLPKSLLVMGSGAIGIEFASFYRSMGVDVTVVEVMPTIMPVEDAEISGIARKQLEKRGLKIFTKAKVTKVDKAANSITAHVETEDGKVQQIVADRMISAVGVQGNIENLGLEALGVKTDRGCVVIDGYGKTNVPSIYAIGDVAGPPMLAHKAEHEGVVCIEKIAGLPNVHPTDKSKVPGCTYCQPQVASVGLTEAKAKELGRDIRVGRFSFVANGKAIALGEDQGLCKVIFDKKTGELLGAHMVGAEVTELIQGFVVAMNLETTEEELMHTIFPHPTVSETMKEAVLDAYGRVLNA</sequence>
<evidence type="ECO:0000256" key="3">
    <source>
        <dbReference type="ARBA" id="ARBA00012608"/>
    </source>
</evidence>
<evidence type="ECO:0000259" key="18">
    <source>
        <dbReference type="Pfam" id="PF07992"/>
    </source>
</evidence>
<dbReference type="GO" id="GO:0006103">
    <property type="term" value="P:2-oxoglutarate metabolic process"/>
    <property type="evidence" value="ECO:0007669"/>
    <property type="project" value="TreeGrafter"/>
</dbReference>
<evidence type="ECO:0000256" key="1">
    <source>
        <dbReference type="ARBA" id="ARBA00004496"/>
    </source>
</evidence>
<keyword evidence="11 16" id="KW-0676">Redox-active center</keyword>
<dbReference type="InterPro" id="IPR050151">
    <property type="entry name" value="Class-I_Pyr_Nuc-Dis_Oxidored"/>
</dbReference>
<dbReference type="OrthoDB" id="9776382at2"/>
<dbReference type="PIRSF" id="PIRSF000350">
    <property type="entry name" value="Mercury_reductase_MerA"/>
    <property type="match status" value="1"/>
</dbReference>
<dbReference type="NCBIfam" id="TIGR01350">
    <property type="entry name" value="lipoamide_DH"/>
    <property type="match status" value="1"/>
</dbReference>
<dbReference type="FunFam" id="3.30.390.30:FF:000001">
    <property type="entry name" value="Dihydrolipoyl dehydrogenase"/>
    <property type="match status" value="1"/>
</dbReference>
<feature type="binding site" evidence="14">
    <location>
        <position position="224"/>
    </location>
    <ligand>
        <name>NAD(+)</name>
        <dbReference type="ChEBI" id="CHEBI:57540"/>
    </ligand>
</feature>
<evidence type="ECO:0000256" key="5">
    <source>
        <dbReference type="ARBA" id="ARBA00022490"/>
    </source>
</evidence>
<dbReference type="InterPro" id="IPR006258">
    <property type="entry name" value="Lipoamide_DH"/>
</dbReference>
<evidence type="ECO:0000256" key="2">
    <source>
        <dbReference type="ARBA" id="ARBA00007532"/>
    </source>
</evidence>
<protein>
    <recommendedName>
        <fullName evidence="4 16">Dihydrolipoyl dehydrogenase</fullName>
        <ecNumber evidence="3 16">1.8.1.4</ecNumber>
    </recommendedName>
</protein>
<dbReference type="Pfam" id="PF07992">
    <property type="entry name" value="Pyr_redox_2"/>
    <property type="match status" value="1"/>
</dbReference>
<name>A0A5B0VRI4_RHITR</name>
<feature type="binding site" evidence="14">
    <location>
        <position position="51"/>
    </location>
    <ligand>
        <name>FAD</name>
        <dbReference type="ChEBI" id="CHEBI:57692"/>
    </ligand>
</feature>
<evidence type="ECO:0000256" key="7">
    <source>
        <dbReference type="ARBA" id="ARBA00022827"/>
    </source>
</evidence>
<dbReference type="EMBL" id="VNIP01000015">
    <property type="protein sequence ID" value="KAA1176815.1"/>
    <property type="molecule type" value="Genomic_DNA"/>
</dbReference>
<feature type="binding site" evidence="14">
    <location>
        <begin position="338"/>
        <end position="341"/>
    </location>
    <ligand>
        <name>FAD</name>
        <dbReference type="ChEBI" id="CHEBI:57692"/>
    </ligand>
</feature>
<dbReference type="RefSeq" id="WP_149637621.1">
    <property type="nucleotide sequence ID" value="NZ_VNIP01000015.1"/>
</dbReference>
<dbReference type="PRINTS" id="PR00411">
    <property type="entry name" value="PNDRDTASEI"/>
</dbReference>
<keyword evidence="10" id="KW-1015">Disulfide bond</keyword>
<reference evidence="19 20" key="1">
    <citation type="submission" date="2019-07" db="EMBL/GenBank/DDBJ databases">
        <title>The Draft Genome Sequence of Rhizobium tropici SARCC-755 Associated with Superior Nodulation on Pigeonpea (Cajanus cajan (L.) Millsp.).</title>
        <authorList>
            <person name="Bopape F.L."/>
            <person name="Hassen A.I."/>
            <person name="Swanevelder Z.H."/>
            <person name="Gwata E.T."/>
        </authorList>
    </citation>
    <scope>NUCLEOTIDE SEQUENCE [LARGE SCALE GENOMIC DNA]</scope>
    <source>
        <strain evidence="19 20">SARCC-755</strain>
    </source>
</reference>
<comment type="similarity">
    <text evidence="2 16">Belongs to the class-I pyridine nucleotide-disulfide oxidoreductase family.</text>
</comment>
<dbReference type="InterPro" id="IPR004099">
    <property type="entry name" value="Pyr_nucl-diS_OxRdtase_dimer"/>
</dbReference>
<evidence type="ECO:0000256" key="13">
    <source>
        <dbReference type="PIRSR" id="PIRSR000350-2"/>
    </source>
</evidence>
<evidence type="ECO:0000313" key="20">
    <source>
        <dbReference type="Proteomes" id="UP000323608"/>
    </source>
</evidence>
<feature type="disulfide bond" description="Redox-active" evidence="15">
    <location>
        <begin position="42"/>
        <end position="47"/>
    </location>
</feature>
<feature type="binding site" evidence="14">
    <location>
        <position position="292"/>
    </location>
    <ligand>
        <name>NAD(+)</name>
        <dbReference type="ChEBI" id="CHEBI:57540"/>
    </ligand>
</feature>
<dbReference type="InterPro" id="IPR023753">
    <property type="entry name" value="FAD/NAD-binding_dom"/>
</dbReference>
<dbReference type="Gene3D" id="3.50.50.60">
    <property type="entry name" value="FAD/NAD(P)-binding domain"/>
    <property type="match status" value="2"/>
</dbReference>
<feature type="binding site" evidence="14">
    <location>
        <position position="332"/>
    </location>
    <ligand>
        <name>FAD</name>
        <dbReference type="ChEBI" id="CHEBI:57692"/>
    </ligand>
</feature>
<comment type="miscellaneous">
    <text evidence="16">The active site is a redox-active disulfide bond.</text>
</comment>
<dbReference type="GO" id="GO:0005737">
    <property type="term" value="C:cytoplasm"/>
    <property type="evidence" value="ECO:0007669"/>
    <property type="project" value="UniProtKB-SubCell"/>
</dbReference>
<keyword evidence="6 16" id="KW-0285">Flavoprotein</keyword>
<dbReference type="Pfam" id="PF02852">
    <property type="entry name" value="Pyr_redox_dim"/>
    <property type="match status" value="1"/>
</dbReference>
<feature type="active site" description="Proton acceptor" evidence="13">
    <location>
        <position position="466"/>
    </location>
</feature>
<dbReference type="GO" id="GO:0004148">
    <property type="term" value="F:dihydrolipoyl dehydrogenase (NADH) activity"/>
    <property type="evidence" value="ECO:0007669"/>
    <property type="project" value="UniProtKB-EC"/>
</dbReference>
<feature type="binding site" evidence="14">
    <location>
        <begin position="201"/>
        <end position="208"/>
    </location>
    <ligand>
        <name>NAD(+)</name>
        <dbReference type="ChEBI" id="CHEBI:57540"/>
    </ligand>
</feature>
<dbReference type="AlphaFoldDB" id="A0A5B0VRI4"/>
<evidence type="ECO:0000259" key="17">
    <source>
        <dbReference type="Pfam" id="PF02852"/>
    </source>
</evidence>
<organism evidence="19 20">
    <name type="scientific">Rhizobium tropici</name>
    <dbReference type="NCBI Taxonomy" id="398"/>
    <lineage>
        <taxon>Bacteria</taxon>
        <taxon>Pseudomonadati</taxon>
        <taxon>Pseudomonadota</taxon>
        <taxon>Alphaproteobacteria</taxon>
        <taxon>Hyphomicrobiales</taxon>
        <taxon>Rhizobiaceae</taxon>
        <taxon>Rhizobium/Agrobacterium group</taxon>
        <taxon>Rhizobium</taxon>
    </lineage>
</organism>
<dbReference type="GO" id="GO:0050660">
    <property type="term" value="F:flavin adenine dinucleotide binding"/>
    <property type="evidence" value="ECO:0007669"/>
    <property type="project" value="InterPro"/>
</dbReference>
<comment type="catalytic activity">
    <reaction evidence="12 16">
        <text>N(6)-[(R)-dihydrolipoyl]-L-lysyl-[protein] + NAD(+) = N(6)-[(R)-lipoyl]-L-lysyl-[protein] + NADH + H(+)</text>
        <dbReference type="Rhea" id="RHEA:15045"/>
        <dbReference type="Rhea" id="RHEA-COMP:10474"/>
        <dbReference type="Rhea" id="RHEA-COMP:10475"/>
        <dbReference type="ChEBI" id="CHEBI:15378"/>
        <dbReference type="ChEBI" id="CHEBI:57540"/>
        <dbReference type="ChEBI" id="CHEBI:57945"/>
        <dbReference type="ChEBI" id="CHEBI:83099"/>
        <dbReference type="ChEBI" id="CHEBI:83100"/>
        <dbReference type="EC" id="1.8.1.4"/>
    </reaction>
</comment>
<keyword evidence="8 16" id="KW-0560">Oxidoreductase</keyword>
<dbReference type="Gene3D" id="3.30.390.30">
    <property type="match status" value="1"/>
</dbReference>
<evidence type="ECO:0000256" key="11">
    <source>
        <dbReference type="ARBA" id="ARBA00023284"/>
    </source>
</evidence>
<dbReference type="PANTHER" id="PTHR22912">
    <property type="entry name" value="DISULFIDE OXIDOREDUCTASE"/>
    <property type="match status" value="1"/>
</dbReference>
<dbReference type="SUPFAM" id="SSF51905">
    <property type="entry name" value="FAD/NAD(P)-binding domain"/>
    <property type="match status" value="1"/>
</dbReference>
<evidence type="ECO:0000256" key="12">
    <source>
        <dbReference type="ARBA" id="ARBA00049187"/>
    </source>
</evidence>
<feature type="domain" description="Pyridine nucleotide-disulphide oxidoreductase dimerisation" evidence="17">
    <location>
        <begin position="368"/>
        <end position="476"/>
    </location>
</feature>
<evidence type="ECO:0000256" key="8">
    <source>
        <dbReference type="ARBA" id="ARBA00023002"/>
    </source>
</evidence>
<evidence type="ECO:0000256" key="10">
    <source>
        <dbReference type="ARBA" id="ARBA00023157"/>
    </source>
</evidence>
<proteinExistence type="inferred from homology"/>
<comment type="subcellular location">
    <subcellularLocation>
        <location evidence="1">Cytoplasm</location>
    </subcellularLocation>
</comment>
<dbReference type="InterPro" id="IPR036188">
    <property type="entry name" value="FAD/NAD-bd_sf"/>
</dbReference>
<evidence type="ECO:0000256" key="14">
    <source>
        <dbReference type="PIRSR" id="PIRSR000350-3"/>
    </source>
</evidence>
<keyword evidence="5" id="KW-0963">Cytoplasm</keyword>
<evidence type="ECO:0000313" key="19">
    <source>
        <dbReference type="EMBL" id="KAA1176815.1"/>
    </source>
</evidence>
<dbReference type="EC" id="1.8.1.4" evidence="3 16"/>
<evidence type="ECO:0000256" key="6">
    <source>
        <dbReference type="ARBA" id="ARBA00022630"/>
    </source>
</evidence>
<dbReference type="PRINTS" id="PR00368">
    <property type="entry name" value="FADPNR"/>
</dbReference>
<comment type="cofactor">
    <cofactor evidence="14 16">
        <name>FAD</name>
        <dbReference type="ChEBI" id="CHEBI:57692"/>
    </cofactor>
    <text evidence="14 16">Binds 1 FAD per subunit.</text>
</comment>
<dbReference type="Proteomes" id="UP000323608">
    <property type="component" value="Unassembled WGS sequence"/>
</dbReference>
<keyword evidence="14" id="KW-0547">Nucleotide-binding</keyword>
<dbReference type="PROSITE" id="PS00076">
    <property type="entry name" value="PYRIDINE_REDOX_1"/>
    <property type="match status" value="1"/>
</dbReference>
<evidence type="ECO:0000256" key="16">
    <source>
        <dbReference type="RuleBase" id="RU003692"/>
    </source>
</evidence>
<dbReference type="SUPFAM" id="SSF55424">
    <property type="entry name" value="FAD/NAD-linked reductases, dimerisation (C-terminal) domain"/>
    <property type="match status" value="1"/>
</dbReference>
<keyword evidence="9 14" id="KW-0520">NAD</keyword>
<comment type="caution">
    <text evidence="19">The sequence shown here is derived from an EMBL/GenBank/DDBJ whole genome shotgun (WGS) entry which is preliminary data.</text>
</comment>
<evidence type="ECO:0000256" key="15">
    <source>
        <dbReference type="PIRSR" id="PIRSR000350-4"/>
    </source>
</evidence>
<dbReference type="PANTHER" id="PTHR22912:SF217">
    <property type="entry name" value="DIHYDROLIPOYL DEHYDROGENASE"/>
    <property type="match status" value="1"/>
</dbReference>
<gene>
    <name evidence="19" type="primary">lpdA</name>
    <name evidence="19" type="ORF">FP026_26860</name>
</gene>
<evidence type="ECO:0000256" key="4">
    <source>
        <dbReference type="ARBA" id="ARBA00016961"/>
    </source>
</evidence>
<evidence type="ECO:0000256" key="9">
    <source>
        <dbReference type="ARBA" id="ARBA00023027"/>
    </source>
</evidence>